<evidence type="ECO:0000313" key="3">
    <source>
        <dbReference type="Proteomes" id="UP001056012"/>
    </source>
</evidence>
<organism evidence="2 3">
    <name type="scientific">Curvularia clavata</name>
    <dbReference type="NCBI Taxonomy" id="95742"/>
    <lineage>
        <taxon>Eukaryota</taxon>
        <taxon>Fungi</taxon>
        <taxon>Dikarya</taxon>
        <taxon>Ascomycota</taxon>
        <taxon>Pezizomycotina</taxon>
        <taxon>Dothideomycetes</taxon>
        <taxon>Pleosporomycetidae</taxon>
        <taxon>Pleosporales</taxon>
        <taxon>Pleosporineae</taxon>
        <taxon>Pleosporaceae</taxon>
        <taxon>Curvularia</taxon>
    </lineage>
</organism>
<evidence type="ECO:0000313" key="2">
    <source>
        <dbReference type="EMBL" id="USP78133.1"/>
    </source>
</evidence>
<keyword evidence="3" id="KW-1185">Reference proteome</keyword>
<reference evidence="2" key="1">
    <citation type="submission" date="2021-12" db="EMBL/GenBank/DDBJ databases">
        <title>Curvularia clavata genome.</title>
        <authorList>
            <person name="Cao Y."/>
        </authorList>
    </citation>
    <scope>NUCLEOTIDE SEQUENCE</scope>
    <source>
        <strain evidence="2">Yc1106</strain>
    </source>
</reference>
<sequence>MAKTTVPDTISLLRLLSNSITVTLLHQNMEGKRPLLPQRPPSFNPEAATFSPTKGNAGLWSSAGDYGPTPPMSPQKVAVTPATAKDASPFRTAPELRPVYEAVDEGSRAQPDTSYTPLDLHDLIRALEQAQLEAAKANVFPPMDSIDTAMPYLPKDVFSSQHHEPSFSTPEVDELSLTLGLPGVASKDKTGDEIPVCPHDVSNPEDSTDGYLFDKLMEQALDKPLTANALARYMRSPKASKATEAVDLTPSHHLDMPLEQMNGEDAATKLVQPPPGFFGETPRMIHAEKSQTASSVIQDPQPIPISFGNARRFSDLQPPNSLQHHNPQYRGPGNRRNTRPRAPTRTKRSDQGPEPSAADIYPDDAVYMPPGGPSSSIRRTSSSTTRRPSFAVPDAHLTSLPEYTFIPPPRLSAQHTIIEDLTSWPTPAEVYAGKAPPSPVQQTPPPPVEVPAAVAPIVVFDVFADHCSPSEADIHATDAQVDALIDFAPYLFALELSDAMMRDDRPLTPGQVDGSRYGLRFHGIGLGDCWKGVAPGGGIVL</sequence>
<dbReference type="OrthoDB" id="3673077at2759"/>
<feature type="compositionally biased region" description="Low complexity" evidence="1">
    <location>
        <begin position="373"/>
        <end position="389"/>
    </location>
</feature>
<proteinExistence type="predicted"/>
<dbReference type="VEuPathDB" id="FungiDB:yc1106_05407"/>
<name>A0A9Q8ZC99_CURCL</name>
<accession>A0A9Q8ZC99</accession>
<dbReference type="AlphaFoldDB" id="A0A9Q8ZC99"/>
<feature type="region of interest" description="Disordered" evidence="1">
    <location>
        <begin position="288"/>
        <end position="389"/>
    </location>
</feature>
<gene>
    <name evidence="2" type="ORF">yc1106_05407</name>
</gene>
<dbReference type="Proteomes" id="UP001056012">
    <property type="component" value="Chromosome 4"/>
</dbReference>
<feature type="compositionally biased region" description="Basic residues" evidence="1">
    <location>
        <begin position="336"/>
        <end position="346"/>
    </location>
</feature>
<protein>
    <submittedName>
        <fullName evidence="2">Uncharacterized protein</fullName>
    </submittedName>
</protein>
<dbReference type="EMBL" id="CP089277">
    <property type="protein sequence ID" value="USP78133.1"/>
    <property type="molecule type" value="Genomic_DNA"/>
</dbReference>
<feature type="compositionally biased region" description="Polar residues" evidence="1">
    <location>
        <begin position="317"/>
        <end position="326"/>
    </location>
</feature>
<evidence type="ECO:0000256" key="1">
    <source>
        <dbReference type="SAM" id="MobiDB-lite"/>
    </source>
</evidence>